<dbReference type="InterPro" id="IPR052920">
    <property type="entry name" value="DNA-binding_regulatory"/>
</dbReference>
<evidence type="ECO:0000259" key="2">
    <source>
        <dbReference type="Pfam" id="PF00326"/>
    </source>
</evidence>
<dbReference type="InterPro" id="IPR029058">
    <property type="entry name" value="AB_hydrolase_fold"/>
</dbReference>
<keyword evidence="4" id="KW-1185">Reference proteome</keyword>
<evidence type="ECO:0000256" key="1">
    <source>
        <dbReference type="SAM" id="MobiDB-lite"/>
    </source>
</evidence>
<protein>
    <submittedName>
        <fullName evidence="3">Alpha/beta hydrolase</fullName>
    </submittedName>
</protein>
<dbReference type="SUPFAM" id="SSF53474">
    <property type="entry name" value="alpha/beta-Hydrolases"/>
    <property type="match status" value="1"/>
</dbReference>
<proteinExistence type="predicted"/>
<dbReference type="Gene3D" id="3.40.50.1820">
    <property type="entry name" value="alpha/beta hydrolase"/>
    <property type="match status" value="1"/>
</dbReference>
<keyword evidence="3" id="KW-0378">Hydrolase</keyword>
<evidence type="ECO:0000313" key="3">
    <source>
        <dbReference type="EMBL" id="GAA6406811.1"/>
    </source>
</evidence>
<evidence type="ECO:0000313" key="4">
    <source>
        <dbReference type="Proteomes" id="UP001600943"/>
    </source>
</evidence>
<gene>
    <name evidence="3" type="ORF">K040078D81_09280</name>
</gene>
<organism evidence="3 4">
    <name type="scientific">Blautia hominis</name>
    <dbReference type="NCBI Taxonomy" id="2025493"/>
    <lineage>
        <taxon>Bacteria</taxon>
        <taxon>Bacillati</taxon>
        <taxon>Bacillota</taxon>
        <taxon>Clostridia</taxon>
        <taxon>Lachnospirales</taxon>
        <taxon>Lachnospiraceae</taxon>
        <taxon>Blautia</taxon>
    </lineage>
</organism>
<dbReference type="Pfam" id="PF00326">
    <property type="entry name" value="Peptidase_S9"/>
    <property type="match status" value="1"/>
</dbReference>
<accession>A0ABQ0B5T3</accession>
<dbReference type="EMBL" id="BAABYW010000001">
    <property type="protein sequence ID" value="GAA6406811.1"/>
    <property type="molecule type" value="Genomic_DNA"/>
</dbReference>
<feature type="region of interest" description="Disordered" evidence="1">
    <location>
        <begin position="315"/>
        <end position="343"/>
    </location>
</feature>
<dbReference type="GO" id="GO:0016787">
    <property type="term" value="F:hydrolase activity"/>
    <property type="evidence" value="ECO:0007669"/>
    <property type="project" value="UniProtKB-KW"/>
</dbReference>
<sequence length="343" mass="38181">MNGWSLLLGAGAAAAAGEYGIASYFFRRTMLRQKATTKRTMDMAGTNWDLYMSKLKKMKEWMLKQEREDVYITSGDGLKLHGTYFPGQGGKKLVLCFHGYTSKGMSDYIGLSNYYLPRGYQMLLVDERAHGDSEGTYIGFGCLDREDAFLWIKYVEERFGSDCEIWLHGTSMGASTVLMTSGLKLPLQVKGIVSDCAFTSAWDVFEHVLKDQYHLPAYPILKISDSMCRKKAGYGLRQLSASEEVKKAKVPILFIHGDADTFVPCRMCYEIYENCASKKNMLIIHGAGHVEAFYKEQALYEQKLTEFLETAGEAEESVIREGSTGDAEASVTGEGSTGDAVPV</sequence>
<dbReference type="PANTHER" id="PTHR43358:SF4">
    <property type="entry name" value="ALPHA_BETA HYDROLASE FOLD-1 DOMAIN-CONTAINING PROTEIN"/>
    <property type="match status" value="1"/>
</dbReference>
<feature type="domain" description="Peptidase S9 prolyl oligopeptidase catalytic" evidence="2">
    <location>
        <begin position="146"/>
        <end position="309"/>
    </location>
</feature>
<dbReference type="Proteomes" id="UP001600943">
    <property type="component" value="Unassembled WGS sequence"/>
</dbReference>
<dbReference type="PANTHER" id="PTHR43358">
    <property type="entry name" value="ALPHA/BETA-HYDROLASE"/>
    <property type="match status" value="1"/>
</dbReference>
<reference evidence="3 4" key="1">
    <citation type="submission" date="2024-04" db="EMBL/GenBank/DDBJ databases">
        <title>Defined microbial consortia suppress multidrug-resistant proinflammatory Enterobacteriaceae via ecological control.</title>
        <authorList>
            <person name="Furuichi M."/>
            <person name="Kawaguchi T."/>
            <person name="Pust M."/>
            <person name="Yasuma K."/>
            <person name="Plichta D."/>
            <person name="Hasegawa N."/>
            <person name="Ohya T."/>
            <person name="Bhattarai S."/>
            <person name="Sasajima S."/>
            <person name="Aoto Y."/>
            <person name="Tuganbaev T."/>
            <person name="Yaginuma M."/>
            <person name="Ueda M."/>
            <person name="Okahashi N."/>
            <person name="Amafuji K."/>
            <person name="Kiridooshi Y."/>
            <person name="Sugita K."/>
            <person name="Strazar M."/>
            <person name="Skelly A."/>
            <person name="Suda W."/>
            <person name="Hattori M."/>
            <person name="Nakamoto N."/>
            <person name="Caballero S."/>
            <person name="Norman J."/>
            <person name="Olle B."/>
            <person name="Tanoue T."/>
            <person name="Arita M."/>
            <person name="Bucci V."/>
            <person name="Atarashi K."/>
            <person name="Xavier R."/>
            <person name="Honda K."/>
        </authorList>
    </citation>
    <scope>NUCLEOTIDE SEQUENCE [LARGE SCALE GENOMIC DNA]</scope>
    <source>
        <strain evidence="4">k04-0078-D8-1</strain>
    </source>
</reference>
<comment type="caution">
    <text evidence="3">The sequence shown here is derived from an EMBL/GenBank/DDBJ whole genome shotgun (WGS) entry which is preliminary data.</text>
</comment>
<dbReference type="InterPro" id="IPR001375">
    <property type="entry name" value="Peptidase_S9_cat"/>
</dbReference>
<name>A0ABQ0B5T3_9FIRM</name>